<dbReference type="AlphaFoldDB" id="A0A1W9ZI17"/>
<evidence type="ECO:0000256" key="3">
    <source>
        <dbReference type="SAM" id="Phobius"/>
    </source>
</evidence>
<keyword evidence="3" id="KW-0472">Membrane</keyword>
<name>A0A1W9ZI17_MYCAN</name>
<reference evidence="4 5" key="1">
    <citation type="submission" date="2017-02" db="EMBL/GenBank/DDBJ databases">
        <title>The new phylogeny of genus Mycobacterium.</title>
        <authorList>
            <person name="Tortoli E."/>
            <person name="Trovato A."/>
            <person name="Cirillo D.M."/>
        </authorList>
    </citation>
    <scope>NUCLEOTIDE SEQUENCE [LARGE SCALE GENOMIC DNA]</scope>
    <source>
        <strain evidence="4 5">DSM 45057</strain>
    </source>
</reference>
<dbReference type="Pfam" id="PF01066">
    <property type="entry name" value="CDP-OH_P_transf"/>
    <property type="match status" value="1"/>
</dbReference>
<evidence type="ECO:0000313" key="5">
    <source>
        <dbReference type="Proteomes" id="UP000192284"/>
    </source>
</evidence>
<comment type="similarity">
    <text evidence="2">Belongs to the CDP-alcohol phosphatidyltransferase class-I family.</text>
</comment>
<dbReference type="GO" id="GO:0016020">
    <property type="term" value="C:membrane"/>
    <property type="evidence" value="ECO:0007669"/>
    <property type="project" value="InterPro"/>
</dbReference>
<keyword evidence="3" id="KW-1133">Transmembrane helix</keyword>
<dbReference type="PROSITE" id="PS00379">
    <property type="entry name" value="CDP_ALCOHOL_P_TRANSF"/>
    <property type="match status" value="1"/>
</dbReference>
<dbReference type="Proteomes" id="UP000192284">
    <property type="component" value="Unassembled WGS sequence"/>
</dbReference>
<evidence type="ECO:0000256" key="1">
    <source>
        <dbReference type="ARBA" id="ARBA00022679"/>
    </source>
</evidence>
<dbReference type="InterPro" id="IPR043130">
    <property type="entry name" value="CDP-OH_PTrfase_TM_dom"/>
</dbReference>
<protein>
    <recommendedName>
        <fullName evidence="6">CDP-diacylglycerol--glycerol-3-phosphate 3-phosphatidyltransferase</fullName>
    </recommendedName>
</protein>
<organism evidence="4 5">
    <name type="scientific">Mycobacterium angelicum</name>
    <dbReference type="NCBI Taxonomy" id="470074"/>
    <lineage>
        <taxon>Bacteria</taxon>
        <taxon>Bacillati</taxon>
        <taxon>Actinomycetota</taxon>
        <taxon>Actinomycetes</taxon>
        <taxon>Mycobacteriales</taxon>
        <taxon>Mycobacteriaceae</taxon>
        <taxon>Mycobacterium</taxon>
    </lineage>
</organism>
<dbReference type="GO" id="GO:0016780">
    <property type="term" value="F:phosphotransferase activity, for other substituted phosphate groups"/>
    <property type="evidence" value="ECO:0007669"/>
    <property type="project" value="InterPro"/>
</dbReference>
<sequence>MSTTTARRLVFGVTMARLPLALAFLVCSQVPDGRARWSMVVLAVLVELSDVLDGQLARRLGVATPLGAMADSTVDHVARTTEAVALLGVDVFPAPLLAVMIARDAAVSTVRQLSLRRSGCDGGTRWSGKLKGIAQGLCIVTLTLYYAAAPPPSVGWRAVTSVVIALALLVTSISLLDYAGAYWRSKESLHRLAQLPEPALPVRHRVRPADIVGDPATH</sequence>
<dbReference type="InterPro" id="IPR048254">
    <property type="entry name" value="CDP_ALCOHOL_P_TRANSF_CS"/>
</dbReference>
<dbReference type="OrthoDB" id="9796672at2"/>
<dbReference type="RefSeq" id="WP_083115187.1">
    <property type="nucleotide sequence ID" value="NZ_JACKTS010000023.1"/>
</dbReference>
<dbReference type="InterPro" id="IPR000462">
    <property type="entry name" value="CDP-OH_P_trans"/>
</dbReference>
<evidence type="ECO:0000256" key="2">
    <source>
        <dbReference type="RuleBase" id="RU003750"/>
    </source>
</evidence>
<accession>A0A1W9ZI17</accession>
<keyword evidence="5" id="KW-1185">Reference proteome</keyword>
<evidence type="ECO:0008006" key="6">
    <source>
        <dbReference type="Google" id="ProtNLM"/>
    </source>
</evidence>
<evidence type="ECO:0000313" key="4">
    <source>
        <dbReference type="EMBL" id="ORA15722.1"/>
    </source>
</evidence>
<keyword evidence="3" id="KW-0812">Transmembrane</keyword>
<feature type="transmembrane region" description="Helical" evidence="3">
    <location>
        <begin position="132"/>
        <end position="148"/>
    </location>
</feature>
<proteinExistence type="inferred from homology"/>
<feature type="transmembrane region" description="Helical" evidence="3">
    <location>
        <begin position="154"/>
        <end position="176"/>
    </location>
</feature>
<keyword evidence="1 2" id="KW-0808">Transferase</keyword>
<dbReference type="GO" id="GO:0008654">
    <property type="term" value="P:phospholipid biosynthetic process"/>
    <property type="evidence" value="ECO:0007669"/>
    <property type="project" value="InterPro"/>
</dbReference>
<dbReference type="Gene3D" id="1.20.120.1760">
    <property type="match status" value="1"/>
</dbReference>
<dbReference type="EMBL" id="MVHE01000048">
    <property type="protein sequence ID" value="ORA15722.1"/>
    <property type="molecule type" value="Genomic_DNA"/>
</dbReference>
<gene>
    <name evidence="4" type="ORF">BST12_21455</name>
</gene>
<comment type="caution">
    <text evidence="4">The sequence shown here is derived from an EMBL/GenBank/DDBJ whole genome shotgun (WGS) entry which is preliminary data.</text>
</comment>